<evidence type="ECO:0000313" key="1">
    <source>
        <dbReference type="EMBL" id="MCH5598663.1"/>
    </source>
</evidence>
<organism evidence="1 2">
    <name type="scientific">Niabella ginsengisoli</name>
    <dbReference type="NCBI Taxonomy" id="522298"/>
    <lineage>
        <taxon>Bacteria</taxon>
        <taxon>Pseudomonadati</taxon>
        <taxon>Bacteroidota</taxon>
        <taxon>Chitinophagia</taxon>
        <taxon>Chitinophagales</taxon>
        <taxon>Chitinophagaceae</taxon>
        <taxon>Niabella</taxon>
    </lineage>
</organism>
<dbReference type="Proteomes" id="UP001202248">
    <property type="component" value="Unassembled WGS sequence"/>
</dbReference>
<dbReference type="PROSITE" id="PS51257">
    <property type="entry name" value="PROKAR_LIPOPROTEIN"/>
    <property type="match status" value="1"/>
</dbReference>
<protein>
    <recommendedName>
        <fullName evidence="3">DUF4837 family protein</fullName>
    </recommendedName>
</protein>
<dbReference type="EMBL" id="JAKWBL010000002">
    <property type="protein sequence ID" value="MCH5598663.1"/>
    <property type="molecule type" value="Genomic_DNA"/>
</dbReference>
<accession>A0ABS9SJW4</accession>
<keyword evidence="2" id="KW-1185">Reference proteome</keyword>
<evidence type="ECO:0008006" key="3">
    <source>
        <dbReference type="Google" id="ProtNLM"/>
    </source>
</evidence>
<evidence type="ECO:0000313" key="2">
    <source>
        <dbReference type="Proteomes" id="UP001202248"/>
    </source>
</evidence>
<reference evidence="1 2" key="1">
    <citation type="submission" date="2022-02" db="EMBL/GenBank/DDBJ databases">
        <authorList>
            <person name="Min J."/>
        </authorList>
    </citation>
    <scope>NUCLEOTIDE SEQUENCE [LARGE SCALE GENOMIC DNA]</scope>
    <source>
        <strain evidence="1 2">GR10-1</strain>
    </source>
</reference>
<comment type="caution">
    <text evidence="1">The sequence shown here is derived from an EMBL/GenBank/DDBJ whole genome shotgun (WGS) entry which is preliminary data.</text>
</comment>
<dbReference type="RefSeq" id="WP_240830327.1">
    <property type="nucleotide sequence ID" value="NZ_JAKWBL010000002.1"/>
</dbReference>
<name>A0ABS9SJW4_9BACT</name>
<sequence length="265" mass="31162">MKKLLVLLTILPFIISCNGQEKIDRKYFDIENFSENLNPDNYLKQLKVDSIILYGKQKDAEKIVHKELYDMETDEGKKFQWKQYNLEAEEKREQNVGYLNKIKLRRLQFIIYENKMVGVAGSSMFSDSTEIKETIDYLTKKYGKPINFMENVAITTLINTTSESGIKHESKDSDNSELDYYWQNQDRIIGISYEGEEGAFLTMDDWNNDKATFFPVYDVYMFNKKVIAELNNEGIEFKDFFSSGWTALDVNNLEYMIEDVSKRKK</sequence>
<gene>
    <name evidence="1" type="ORF">MKP09_12440</name>
</gene>
<proteinExistence type="predicted"/>